<organism evidence="1 2">
    <name type="scientific">Dreissena polymorpha</name>
    <name type="common">Zebra mussel</name>
    <name type="synonym">Mytilus polymorpha</name>
    <dbReference type="NCBI Taxonomy" id="45954"/>
    <lineage>
        <taxon>Eukaryota</taxon>
        <taxon>Metazoa</taxon>
        <taxon>Spiralia</taxon>
        <taxon>Lophotrochozoa</taxon>
        <taxon>Mollusca</taxon>
        <taxon>Bivalvia</taxon>
        <taxon>Autobranchia</taxon>
        <taxon>Heteroconchia</taxon>
        <taxon>Euheterodonta</taxon>
        <taxon>Imparidentia</taxon>
        <taxon>Neoheterodontei</taxon>
        <taxon>Myida</taxon>
        <taxon>Dreissenoidea</taxon>
        <taxon>Dreissenidae</taxon>
        <taxon>Dreissena</taxon>
    </lineage>
</organism>
<gene>
    <name evidence="1" type="ORF">DPMN_076132</name>
</gene>
<comment type="caution">
    <text evidence="1">The sequence shown here is derived from an EMBL/GenBank/DDBJ whole genome shotgun (WGS) entry which is preliminary data.</text>
</comment>
<evidence type="ECO:0000313" key="1">
    <source>
        <dbReference type="EMBL" id="KAH3701149.1"/>
    </source>
</evidence>
<reference evidence="1" key="2">
    <citation type="submission" date="2020-11" db="EMBL/GenBank/DDBJ databases">
        <authorList>
            <person name="McCartney M.A."/>
            <person name="Auch B."/>
            <person name="Kono T."/>
            <person name="Mallez S."/>
            <person name="Becker A."/>
            <person name="Gohl D.M."/>
            <person name="Silverstein K.A.T."/>
            <person name="Koren S."/>
            <person name="Bechman K.B."/>
            <person name="Herman A."/>
            <person name="Abrahante J.E."/>
            <person name="Garbe J."/>
        </authorList>
    </citation>
    <scope>NUCLEOTIDE SEQUENCE</scope>
    <source>
        <strain evidence="1">Duluth1</strain>
        <tissue evidence="1">Whole animal</tissue>
    </source>
</reference>
<dbReference type="AlphaFoldDB" id="A0A9D4BM56"/>
<accession>A0A9D4BM56</accession>
<keyword evidence="2" id="KW-1185">Reference proteome</keyword>
<dbReference type="Proteomes" id="UP000828390">
    <property type="component" value="Unassembled WGS sequence"/>
</dbReference>
<evidence type="ECO:0000313" key="2">
    <source>
        <dbReference type="Proteomes" id="UP000828390"/>
    </source>
</evidence>
<dbReference type="EMBL" id="JAIWYP010000015">
    <property type="protein sequence ID" value="KAH3701149.1"/>
    <property type="molecule type" value="Genomic_DNA"/>
</dbReference>
<proteinExistence type="predicted"/>
<reference evidence="1" key="1">
    <citation type="journal article" date="2019" name="bioRxiv">
        <title>The Genome of the Zebra Mussel, Dreissena polymorpha: A Resource for Invasive Species Research.</title>
        <authorList>
            <person name="McCartney M.A."/>
            <person name="Auch B."/>
            <person name="Kono T."/>
            <person name="Mallez S."/>
            <person name="Zhang Y."/>
            <person name="Obille A."/>
            <person name="Becker A."/>
            <person name="Abrahante J.E."/>
            <person name="Garbe J."/>
            <person name="Badalamenti J.P."/>
            <person name="Herman A."/>
            <person name="Mangelson H."/>
            <person name="Liachko I."/>
            <person name="Sullivan S."/>
            <person name="Sone E.D."/>
            <person name="Koren S."/>
            <person name="Silverstein K.A.T."/>
            <person name="Beckman K.B."/>
            <person name="Gohl D.M."/>
        </authorList>
    </citation>
    <scope>NUCLEOTIDE SEQUENCE</scope>
    <source>
        <strain evidence="1">Duluth1</strain>
        <tissue evidence="1">Whole animal</tissue>
    </source>
</reference>
<name>A0A9D4BM56_DREPO</name>
<protein>
    <submittedName>
        <fullName evidence="1">Uncharacterized protein</fullName>
    </submittedName>
</protein>
<sequence>MREEPVRPTPTLRECYPARRVSVWTRLGSRMEQTRQKKRTSRCPLMVYTSESRHLSRHVYLRHLPRRFQLANLADPAWQGARLRGLRWLALQIVETDRLGILLDFAQNHDLGINSEVFLSEVDRQWLSSFARQSGWPEVDFDIQRLISQALLAH</sequence>